<dbReference type="InterPro" id="IPR051206">
    <property type="entry name" value="NAMLAA_amidase_2"/>
</dbReference>
<dbReference type="InterPro" id="IPR002502">
    <property type="entry name" value="Amidase_domain"/>
</dbReference>
<dbReference type="PANTHER" id="PTHR30417:SF4">
    <property type="entry name" value="1,6-ANHYDRO-N-ACETYLMURAMYL-L-ALANINE AMIDASE AMPD"/>
    <property type="match status" value="1"/>
</dbReference>
<reference evidence="15" key="1">
    <citation type="submission" date="2017-08" db="EMBL/GenBank/DDBJ databases">
        <title>A dynamic microbial community with high functional redundancy inhabits the cold, oxic subseafloor aquifer.</title>
        <authorList>
            <person name="Tully B.J."/>
            <person name="Wheat C.G."/>
            <person name="Glazer B.T."/>
            <person name="Huber J.A."/>
        </authorList>
    </citation>
    <scope>NUCLEOTIDE SEQUENCE [LARGE SCALE GENOMIC DNA]</scope>
</reference>
<dbReference type="GO" id="GO:0008745">
    <property type="term" value="F:N-acetylmuramoyl-L-alanine amidase activity"/>
    <property type="evidence" value="ECO:0007669"/>
    <property type="project" value="UniProtKB-EC"/>
</dbReference>
<gene>
    <name evidence="14" type="ORF">COA71_10635</name>
</gene>
<dbReference type="SUPFAM" id="SSF55846">
    <property type="entry name" value="N-acetylmuramoyl-L-alanine amidase-like"/>
    <property type="match status" value="1"/>
</dbReference>
<comment type="subcellular location">
    <subcellularLocation>
        <location evidence="3">Cytoplasm</location>
    </subcellularLocation>
</comment>
<accession>A0A2A5CA01</accession>
<evidence type="ECO:0000256" key="9">
    <source>
        <dbReference type="ARBA" id="ARBA00022833"/>
    </source>
</evidence>
<evidence type="ECO:0000313" key="15">
    <source>
        <dbReference type="Proteomes" id="UP000228987"/>
    </source>
</evidence>
<evidence type="ECO:0000256" key="6">
    <source>
        <dbReference type="ARBA" id="ARBA00022490"/>
    </source>
</evidence>
<name>A0A2A5CA01_9GAMM</name>
<keyword evidence="6" id="KW-0963">Cytoplasm</keyword>
<comment type="cofactor">
    <cofactor evidence="2">
        <name>Zn(2+)</name>
        <dbReference type="ChEBI" id="CHEBI:29105"/>
    </cofactor>
</comment>
<dbReference type="Proteomes" id="UP000228987">
    <property type="component" value="Unassembled WGS sequence"/>
</dbReference>
<sequence length="180" mass="20552">MKIIDHCLDIARQQHSPNCSDRQDNEISLLVIHNISLPPGQFGGPYIDALFCNELDCSQHNFFSELKDLKVSSHLLIRRDGEIVQYVPFNKQAWHAGISNYEGRDQCNKFSIGIELEGTDHDEFTALQYQALSTITRVLLQTYPTLSEERIVGHSEIAPERKTDPGPSFNWHLYRDGIIV</sequence>
<evidence type="ECO:0000256" key="10">
    <source>
        <dbReference type="ARBA" id="ARBA00023316"/>
    </source>
</evidence>
<dbReference type="GO" id="GO:0071555">
    <property type="term" value="P:cell wall organization"/>
    <property type="evidence" value="ECO:0007669"/>
    <property type="project" value="UniProtKB-KW"/>
</dbReference>
<evidence type="ECO:0000256" key="12">
    <source>
        <dbReference type="ARBA" id="ARBA00042615"/>
    </source>
</evidence>
<dbReference type="EMBL" id="NVWI01000008">
    <property type="protein sequence ID" value="PCJ40689.1"/>
    <property type="molecule type" value="Genomic_DNA"/>
</dbReference>
<evidence type="ECO:0000256" key="4">
    <source>
        <dbReference type="ARBA" id="ARBA00007553"/>
    </source>
</evidence>
<proteinExistence type="inferred from homology"/>
<evidence type="ECO:0000256" key="7">
    <source>
        <dbReference type="ARBA" id="ARBA00022723"/>
    </source>
</evidence>
<comment type="caution">
    <text evidence="14">The sequence shown here is derived from an EMBL/GenBank/DDBJ whole genome shotgun (WGS) entry which is preliminary data.</text>
</comment>
<evidence type="ECO:0000256" key="3">
    <source>
        <dbReference type="ARBA" id="ARBA00004496"/>
    </source>
</evidence>
<evidence type="ECO:0000256" key="8">
    <source>
        <dbReference type="ARBA" id="ARBA00022801"/>
    </source>
</evidence>
<evidence type="ECO:0000256" key="11">
    <source>
        <dbReference type="ARBA" id="ARBA00039257"/>
    </source>
</evidence>
<keyword evidence="8" id="KW-0378">Hydrolase</keyword>
<dbReference type="GO" id="GO:0009253">
    <property type="term" value="P:peptidoglycan catabolic process"/>
    <property type="evidence" value="ECO:0007669"/>
    <property type="project" value="InterPro"/>
</dbReference>
<keyword evidence="7" id="KW-0479">Metal-binding</keyword>
<dbReference type="PANTHER" id="PTHR30417">
    <property type="entry name" value="N-ACETYLMURAMOYL-L-ALANINE AMIDASE AMID"/>
    <property type="match status" value="1"/>
</dbReference>
<feature type="domain" description="N-acetylmuramoyl-L-alanine amidase" evidence="13">
    <location>
        <begin position="15"/>
        <end position="166"/>
    </location>
</feature>
<dbReference type="Gene3D" id="3.40.80.10">
    <property type="entry name" value="Peptidoglycan recognition protein-like"/>
    <property type="match status" value="1"/>
</dbReference>
<evidence type="ECO:0000259" key="13">
    <source>
        <dbReference type="SMART" id="SM00644"/>
    </source>
</evidence>
<dbReference type="AlphaFoldDB" id="A0A2A5CA01"/>
<evidence type="ECO:0000313" key="14">
    <source>
        <dbReference type="EMBL" id="PCJ40689.1"/>
    </source>
</evidence>
<evidence type="ECO:0000256" key="5">
    <source>
        <dbReference type="ARBA" id="ARBA00011901"/>
    </source>
</evidence>
<protein>
    <recommendedName>
        <fullName evidence="11">1,6-anhydro-N-acetylmuramyl-L-alanine amidase AmpD</fullName>
        <ecNumber evidence="5">3.5.1.28</ecNumber>
    </recommendedName>
    <alternativeName>
        <fullName evidence="12">N-acetylmuramoyl-L-alanine amidase</fullName>
    </alternativeName>
</protein>
<comment type="similarity">
    <text evidence="4">Belongs to the N-acetylmuramoyl-L-alanine amidase 2 family.</text>
</comment>
<dbReference type="NCBIfam" id="NF008758">
    <property type="entry name" value="PRK11789.1"/>
    <property type="match status" value="1"/>
</dbReference>
<comment type="catalytic activity">
    <reaction evidence="1">
        <text>Hydrolyzes the link between N-acetylmuramoyl residues and L-amino acid residues in certain cell-wall glycopeptides.</text>
        <dbReference type="EC" id="3.5.1.28"/>
    </reaction>
</comment>
<dbReference type="Pfam" id="PF01510">
    <property type="entry name" value="Amidase_2"/>
    <property type="match status" value="1"/>
</dbReference>
<evidence type="ECO:0000256" key="2">
    <source>
        <dbReference type="ARBA" id="ARBA00001947"/>
    </source>
</evidence>
<dbReference type="InterPro" id="IPR036505">
    <property type="entry name" value="Amidase/PGRP_sf"/>
</dbReference>
<dbReference type="CDD" id="cd06583">
    <property type="entry name" value="PGRP"/>
    <property type="match status" value="1"/>
</dbReference>
<organism evidence="14 15">
    <name type="scientific">SAR86 cluster bacterium</name>
    <dbReference type="NCBI Taxonomy" id="2030880"/>
    <lineage>
        <taxon>Bacteria</taxon>
        <taxon>Pseudomonadati</taxon>
        <taxon>Pseudomonadota</taxon>
        <taxon>Gammaproteobacteria</taxon>
        <taxon>SAR86 cluster</taxon>
    </lineage>
</organism>
<evidence type="ECO:0000256" key="1">
    <source>
        <dbReference type="ARBA" id="ARBA00001561"/>
    </source>
</evidence>
<dbReference type="GO" id="GO:0005737">
    <property type="term" value="C:cytoplasm"/>
    <property type="evidence" value="ECO:0007669"/>
    <property type="project" value="UniProtKB-SubCell"/>
</dbReference>
<keyword evidence="10" id="KW-0961">Cell wall biogenesis/degradation</keyword>
<dbReference type="EC" id="3.5.1.28" evidence="5"/>
<keyword evidence="9" id="KW-0862">Zinc</keyword>
<dbReference type="GO" id="GO:0046872">
    <property type="term" value="F:metal ion binding"/>
    <property type="evidence" value="ECO:0007669"/>
    <property type="project" value="UniProtKB-KW"/>
</dbReference>
<dbReference type="SMART" id="SM00644">
    <property type="entry name" value="Ami_2"/>
    <property type="match status" value="1"/>
</dbReference>
<dbReference type="GO" id="GO:0009254">
    <property type="term" value="P:peptidoglycan turnover"/>
    <property type="evidence" value="ECO:0007669"/>
    <property type="project" value="TreeGrafter"/>
</dbReference>